<organism evidence="3 4">
    <name type="scientific">Aureobasidium melanogenum (strain CBS 110374)</name>
    <name type="common">Aureobasidium pullulans var. melanogenum</name>
    <dbReference type="NCBI Taxonomy" id="1043003"/>
    <lineage>
        <taxon>Eukaryota</taxon>
        <taxon>Fungi</taxon>
        <taxon>Dikarya</taxon>
        <taxon>Ascomycota</taxon>
        <taxon>Pezizomycotina</taxon>
        <taxon>Dothideomycetes</taxon>
        <taxon>Dothideomycetidae</taxon>
        <taxon>Dothideales</taxon>
        <taxon>Saccotheciaceae</taxon>
        <taxon>Aureobasidium</taxon>
    </lineage>
</organism>
<keyword evidence="2" id="KW-0732">Signal</keyword>
<keyword evidence="1" id="KW-1133">Transmembrane helix</keyword>
<dbReference type="Proteomes" id="UP000030672">
    <property type="component" value="Unassembled WGS sequence"/>
</dbReference>
<dbReference type="HOGENOM" id="CLU_165665_0_0_1"/>
<keyword evidence="1" id="KW-0472">Membrane</keyword>
<keyword evidence="1" id="KW-0812">Transmembrane</keyword>
<dbReference type="InterPro" id="IPR038213">
    <property type="entry name" value="IFI6/IFI27-like_sf"/>
</dbReference>
<dbReference type="Gene3D" id="6.10.110.10">
    <property type="match status" value="1"/>
</dbReference>
<protein>
    <submittedName>
        <fullName evidence="3">Uncharacterized protein</fullName>
    </submittedName>
</protein>
<feature type="transmembrane region" description="Helical" evidence="1">
    <location>
        <begin position="64"/>
        <end position="83"/>
    </location>
</feature>
<dbReference type="EMBL" id="KL584894">
    <property type="protein sequence ID" value="KEQ57542.1"/>
    <property type="molecule type" value="Genomic_DNA"/>
</dbReference>
<accession>A0A074VIW9</accession>
<evidence type="ECO:0000313" key="4">
    <source>
        <dbReference type="Proteomes" id="UP000030672"/>
    </source>
</evidence>
<reference evidence="3 4" key="1">
    <citation type="journal article" date="2014" name="BMC Genomics">
        <title>Genome sequencing of four Aureobasidium pullulans varieties: biotechnological potential, stress tolerance, and description of new species.</title>
        <authorList>
            <person name="Gostin Ar C."/>
            <person name="Ohm R.A."/>
            <person name="Kogej T."/>
            <person name="Sonjak S."/>
            <person name="Turk M."/>
            <person name="Zajc J."/>
            <person name="Zalar P."/>
            <person name="Grube M."/>
            <person name="Sun H."/>
            <person name="Han J."/>
            <person name="Sharma A."/>
            <person name="Chiniquy J."/>
            <person name="Ngan C.Y."/>
            <person name="Lipzen A."/>
            <person name="Barry K."/>
            <person name="Grigoriev I.V."/>
            <person name="Gunde-Cimerman N."/>
        </authorList>
    </citation>
    <scope>NUCLEOTIDE SEQUENCE [LARGE SCALE GENOMIC DNA]</scope>
    <source>
        <strain evidence="3 4">CBS 110374</strain>
    </source>
</reference>
<dbReference type="AlphaFoldDB" id="A0A074VIW9"/>
<evidence type="ECO:0000256" key="2">
    <source>
        <dbReference type="SAM" id="SignalP"/>
    </source>
</evidence>
<feature type="chain" id="PRO_5001700674" evidence="2">
    <location>
        <begin position="23"/>
        <end position="89"/>
    </location>
</feature>
<name>A0A074VIW9_AURM1</name>
<dbReference type="GeneID" id="63917278"/>
<dbReference type="RefSeq" id="XP_040874566.1">
    <property type="nucleotide sequence ID" value="XM_041023905.1"/>
</dbReference>
<proteinExistence type="predicted"/>
<keyword evidence="4" id="KW-1185">Reference proteome</keyword>
<evidence type="ECO:0000313" key="3">
    <source>
        <dbReference type="EMBL" id="KEQ57542.1"/>
    </source>
</evidence>
<feature type="non-terminal residue" evidence="3">
    <location>
        <position position="1"/>
    </location>
</feature>
<evidence type="ECO:0000256" key="1">
    <source>
        <dbReference type="SAM" id="Phobius"/>
    </source>
</evidence>
<sequence>LTMIWCTVFVFTLTLLLRVGFGSRGIVSGSVAASFQSTRYGAFTPRGGMFARLTGLGMVRSSRIAVAIAAGLFASVVTVLVWLERYRAV</sequence>
<feature type="signal peptide" evidence="2">
    <location>
        <begin position="1"/>
        <end position="22"/>
    </location>
</feature>
<gene>
    <name evidence="3" type="ORF">M437DRAFT_61280</name>
</gene>